<dbReference type="AlphaFoldDB" id="A0A8S3RFN9"/>
<proteinExistence type="predicted"/>
<name>A0A8S3RFN9_MYTED</name>
<accession>A0A8S3RFN9</accession>
<evidence type="ECO:0000256" key="1">
    <source>
        <dbReference type="SAM" id="MobiDB-lite"/>
    </source>
</evidence>
<feature type="region of interest" description="Disordered" evidence="1">
    <location>
        <begin position="32"/>
        <end position="118"/>
    </location>
</feature>
<reference evidence="2" key="1">
    <citation type="submission" date="2021-03" db="EMBL/GenBank/DDBJ databases">
        <authorList>
            <person name="Bekaert M."/>
        </authorList>
    </citation>
    <scope>NUCLEOTIDE SEQUENCE</scope>
</reference>
<dbReference type="Proteomes" id="UP000683360">
    <property type="component" value="Unassembled WGS sequence"/>
</dbReference>
<gene>
    <name evidence="2" type="ORF">MEDL_21083</name>
</gene>
<feature type="compositionally biased region" description="Basic and acidic residues" evidence="1">
    <location>
        <begin position="70"/>
        <end position="118"/>
    </location>
</feature>
<organism evidence="2 3">
    <name type="scientific">Mytilus edulis</name>
    <name type="common">Blue mussel</name>
    <dbReference type="NCBI Taxonomy" id="6550"/>
    <lineage>
        <taxon>Eukaryota</taxon>
        <taxon>Metazoa</taxon>
        <taxon>Spiralia</taxon>
        <taxon>Lophotrochozoa</taxon>
        <taxon>Mollusca</taxon>
        <taxon>Bivalvia</taxon>
        <taxon>Autobranchia</taxon>
        <taxon>Pteriomorphia</taxon>
        <taxon>Mytilida</taxon>
        <taxon>Mytiloidea</taxon>
        <taxon>Mytilidae</taxon>
        <taxon>Mytilinae</taxon>
        <taxon>Mytilus</taxon>
    </lineage>
</organism>
<comment type="caution">
    <text evidence="2">The sequence shown here is derived from an EMBL/GenBank/DDBJ whole genome shotgun (WGS) entry which is preliminary data.</text>
</comment>
<sequence length="183" mass="20648">MHQKPRPPEEITEQSDKVQNYLPRKNLKAKKLAASFGKSKTAVSSSKSDLKRSSAVSDKISSKYKQAKPFHPEQKKTGNEVVSKQDDKKPSNDKHSNEKDVPKQSDKKPSYKDKLNKLSDQEKLAIIKKISGSLGRVGDKISDTEKLDKIRKISETIGKGHQVIVIRKKNQTDLRNIHLLPVK</sequence>
<keyword evidence="3" id="KW-1185">Reference proteome</keyword>
<evidence type="ECO:0000313" key="2">
    <source>
        <dbReference type="EMBL" id="CAG2206781.1"/>
    </source>
</evidence>
<protein>
    <submittedName>
        <fullName evidence="2">Uncharacterized protein</fullName>
    </submittedName>
</protein>
<dbReference type="EMBL" id="CAJPWZ010001061">
    <property type="protein sequence ID" value="CAG2206781.1"/>
    <property type="molecule type" value="Genomic_DNA"/>
</dbReference>
<evidence type="ECO:0000313" key="3">
    <source>
        <dbReference type="Proteomes" id="UP000683360"/>
    </source>
</evidence>
<feature type="compositionally biased region" description="Low complexity" evidence="1">
    <location>
        <begin position="42"/>
        <end position="57"/>
    </location>
</feature>